<evidence type="ECO:0000313" key="1">
    <source>
        <dbReference type="EMBL" id="OHA58269.1"/>
    </source>
</evidence>
<dbReference type="STRING" id="1802438.A2571_03370"/>
<organism evidence="1 2">
    <name type="scientific">Candidatus Vogelbacteria bacterium RIFOXYD1_FULL_44_32</name>
    <dbReference type="NCBI Taxonomy" id="1802438"/>
    <lineage>
        <taxon>Bacteria</taxon>
        <taxon>Candidatus Vogeliibacteriota</taxon>
    </lineage>
</organism>
<accession>A0A1G2QDY0</accession>
<name>A0A1G2QDY0_9BACT</name>
<proteinExistence type="predicted"/>
<reference evidence="1 2" key="1">
    <citation type="journal article" date="2016" name="Nat. Commun.">
        <title>Thousands of microbial genomes shed light on interconnected biogeochemical processes in an aquifer system.</title>
        <authorList>
            <person name="Anantharaman K."/>
            <person name="Brown C.T."/>
            <person name="Hug L.A."/>
            <person name="Sharon I."/>
            <person name="Castelle C.J."/>
            <person name="Probst A.J."/>
            <person name="Thomas B.C."/>
            <person name="Singh A."/>
            <person name="Wilkins M.J."/>
            <person name="Karaoz U."/>
            <person name="Brodie E.L."/>
            <person name="Williams K.H."/>
            <person name="Hubbard S.S."/>
            <person name="Banfield J.F."/>
        </authorList>
    </citation>
    <scope>NUCLEOTIDE SEQUENCE [LARGE SCALE GENOMIC DNA]</scope>
</reference>
<evidence type="ECO:0000313" key="2">
    <source>
        <dbReference type="Proteomes" id="UP000177043"/>
    </source>
</evidence>
<gene>
    <name evidence="1" type="ORF">A2571_03370</name>
</gene>
<dbReference type="Proteomes" id="UP000177043">
    <property type="component" value="Unassembled WGS sequence"/>
</dbReference>
<dbReference type="EMBL" id="MHTJ01000004">
    <property type="protein sequence ID" value="OHA58269.1"/>
    <property type="molecule type" value="Genomic_DNA"/>
</dbReference>
<dbReference type="AlphaFoldDB" id="A0A1G2QDY0"/>
<comment type="caution">
    <text evidence="1">The sequence shown here is derived from an EMBL/GenBank/DDBJ whole genome shotgun (WGS) entry which is preliminary data.</text>
</comment>
<protein>
    <submittedName>
        <fullName evidence="1">Uncharacterized protein</fullName>
    </submittedName>
</protein>
<sequence>MHGFPDEDDNDVVLVSHDPLVYLIKPEGVTIGRFEAYEAFAGAVGRLRKLCPDVKFQFISAGFETIEGADPALSVIMAIAD</sequence>